<protein>
    <submittedName>
        <fullName evidence="1">Uncharacterized protein</fullName>
    </submittedName>
</protein>
<evidence type="ECO:0000313" key="1">
    <source>
        <dbReference type="EMBL" id="MBP1326417.1"/>
    </source>
</evidence>
<sequence length="128" mass="13529">MVFFAILAAALPAAALLTIALISRHKSRQPVGTVIAEYAPLPGSSLLFDAVLANAEARALPAALVELAIRKKIRLLTPQPEPGAAPTKKGREQLAIEIAPGAQFTAQEQRVLAVYLGEAAQEKAVRKL</sequence>
<organism evidence="1 2">
    <name type="scientific">Leucobacter exalbidus</name>
    <dbReference type="NCBI Taxonomy" id="662960"/>
    <lineage>
        <taxon>Bacteria</taxon>
        <taxon>Bacillati</taxon>
        <taxon>Actinomycetota</taxon>
        <taxon>Actinomycetes</taxon>
        <taxon>Micrococcales</taxon>
        <taxon>Microbacteriaceae</taxon>
        <taxon>Leucobacter</taxon>
    </lineage>
</organism>
<dbReference type="RefSeq" id="WP_209705319.1">
    <property type="nucleotide sequence ID" value="NZ_JAFIDA010000001.1"/>
</dbReference>
<comment type="caution">
    <text evidence="1">The sequence shown here is derived from an EMBL/GenBank/DDBJ whole genome shotgun (WGS) entry which is preliminary data.</text>
</comment>
<evidence type="ECO:0000313" key="2">
    <source>
        <dbReference type="Proteomes" id="UP000675163"/>
    </source>
</evidence>
<reference evidence="1" key="1">
    <citation type="submission" date="2021-02" db="EMBL/GenBank/DDBJ databases">
        <title>Sequencing the genomes of 1000 actinobacteria strains.</title>
        <authorList>
            <person name="Klenk H.-P."/>
        </authorList>
    </citation>
    <scope>NUCLEOTIDE SEQUENCE</scope>
    <source>
        <strain evidence="1">DSM 22850</strain>
    </source>
</reference>
<dbReference type="AlphaFoldDB" id="A0A940T3Q9"/>
<accession>A0A940T3Q9</accession>
<keyword evidence="2" id="KW-1185">Reference proteome</keyword>
<name>A0A940T3Q9_9MICO</name>
<proteinExistence type="predicted"/>
<dbReference type="EMBL" id="JAFIDA010000001">
    <property type="protein sequence ID" value="MBP1326417.1"/>
    <property type="molecule type" value="Genomic_DNA"/>
</dbReference>
<gene>
    <name evidence="1" type="ORF">JOF28_001649</name>
</gene>
<dbReference type="Proteomes" id="UP000675163">
    <property type="component" value="Unassembled WGS sequence"/>
</dbReference>